<keyword evidence="1" id="KW-0175">Coiled coil</keyword>
<dbReference type="Proteomes" id="UP000187209">
    <property type="component" value="Unassembled WGS sequence"/>
</dbReference>
<keyword evidence="3" id="KW-1185">Reference proteome</keyword>
<accession>A0A1R2BJN9</accession>
<reference evidence="2 3" key="1">
    <citation type="submission" date="2016-11" db="EMBL/GenBank/DDBJ databases">
        <title>The macronuclear genome of Stentor coeruleus: a giant cell with tiny introns.</title>
        <authorList>
            <person name="Slabodnick M."/>
            <person name="Ruby J.G."/>
            <person name="Reiff S.B."/>
            <person name="Swart E.C."/>
            <person name="Gosai S."/>
            <person name="Prabakaran S."/>
            <person name="Witkowska E."/>
            <person name="Larue G.E."/>
            <person name="Fisher S."/>
            <person name="Freeman R.M."/>
            <person name="Gunawardena J."/>
            <person name="Chu W."/>
            <person name="Stover N.A."/>
            <person name="Gregory B.D."/>
            <person name="Nowacki M."/>
            <person name="Derisi J."/>
            <person name="Roy S.W."/>
            <person name="Marshall W.F."/>
            <person name="Sood P."/>
        </authorList>
    </citation>
    <scope>NUCLEOTIDE SEQUENCE [LARGE SCALE GENOMIC DNA]</scope>
    <source>
        <strain evidence="2">WM001</strain>
    </source>
</reference>
<gene>
    <name evidence="2" type="ORF">SteCoe_23525</name>
</gene>
<dbReference type="PANTHER" id="PTHR16306:SF1">
    <property type="entry name" value="CHROMOSOME UNDETERMINED SCAFFOLD_7, WHOLE GENOME SHOTGUN SEQUENCE"/>
    <property type="match status" value="1"/>
</dbReference>
<sequence length="431" mass="50989">MSEYNITQEDLESLADTYDQIRNLYKQKSLSSEKNLSKDLESYLRESIAELSEKLSTETIDEIAEVHTVYTKYKIFDLCILKISEFFNTLMPGSGKVLQEASVKQGKIFESLYLKTLQSLEIKSQSLVENDQAQKELDQVLKAAESLEAKIKKLTIDKKELREEIEKIKIENKEYIEHLEEENKVLLEKILRNARYHTESQDTTIKMGESRDNRLYSPFRYRATTPPPTFHDMTLKQCEEVIEEIYQAKAKYDQKCLESKQPYESLDNFIHIYYTQKYGLKSLKTQWLNLLNKALSRYESEINVIIFRKIRTNEIPEDFINNIKGLPAKMTELIRSYYRSKHPYMQEKVIKTMQEECYNKEIDEELCMYILSIFTIKDKYKEKLLSKAVISKSTRKKKKLINFKDMYRVILELTLEDYESKLDKSTTKGNE</sequence>
<feature type="coiled-coil region" evidence="1">
    <location>
        <begin position="130"/>
        <end position="185"/>
    </location>
</feature>
<dbReference type="PANTHER" id="PTHR16306">
    <property type="entry name" value="TRANSLIN-ASSOCIATED FACTOR X-INTERACTING PROTEIN 1"/>
    <property type="match status" value="1"/>
</dbReference>
<dbReference type="EMBL" id="MPUH01000600">
    <property type="protein sequence ID" value="OMJ76978.1"/>
    <property type="molecule type" value="Genomic_DNA"/>
</dbReference>
<evidence type="ECO:0000256" key="1">
    <source>
        <dbReference type="SAM" id="Coils"/>
    </source>
</evidence>
<evidence type="ECO:0000313" key="3">
    <source>
        <dbReference type="Proteomes" id="UP000187209"/>
    </source>
</evidence>
<proteinExistence type="predicted"/>
<name>A0A1R2BJN9_9CILI</name>
<comment type="caution">
    <text evidence="2">The sequence shown here is derived from an EMBL/GenBank/DDBJ whole genome shotgun (WGS) entry which is preliminary data.</text>
</comment>
<dbReference type="AlphaFoldDB" id="A0A1R2BJN9"/>
<protein>
    <submittedName>
        <fullName evidence="2">Uncharacterized protein</fullName>
    </submittedName>
</protein>
<evidence type="ECO:0000313" key="2">
    <source>
        <dbReference type="EMBL" id="OMJ76978.1"/>
    </source>
</evidence>
<organism evidence="2 3">
    <name type="scientific">Stentor coeruleus</name>
    <dbReference type="NCBI Taxonomy" id="5963"/>
    <lineage>
        <taxon>Eukaryota</taxon>
        <taxon>Sar</taxon>
        <taxon>Alveolata</taxon>
        <taxon>Ciliophora</taxon>
        <taxon>Postciliodesmatophora</taxon>
        <taxon>Heterotrichea</taxon>
        <taxon>Heterotrichida</taxon>
        <taxon>Stentoridae</taxon>
        <taxon>Stentor</taxon>
    </lineage>
</organism>
<dbReference type="GO" id="GO:0005737">
    <property type="term" value="C:cytoplasm"/>
    <property type="evidence" value="ECO:0007669"/>
    <property type="project" value="TreeGrafter"/>
</dbReference>